<gene>
    <name evidence="1" type="ORF">AA15669_0451</name>
</gene>
<reference evidence="1" key="1">
    <citation type="submission" date="2013-04" db="EMBL/GenBank/DDBJ databases">
        <title>The genome sequencing project of 58 acetic acid bacteria.</title>
        <authorList>
            <person name="Okamoto-Kainuma A."/>
            <person name="Ishikawa M."/>
            <person name="Umino S."/>
            <person name="Koizumi Y."/>
            <person name="Shiwa Y."/>
            <person name="Yoshikawa H."/>
            <person name="Matsutani M."/>
            <person name="Matsushita K."/>
        </authorList>
    </citation>
    <scope>NUCLEOTIDE SEQUENCE</scope>
    <source>
        <strain evidence="1">DSM 15669</strain>
    </source>
</reference>
<protein>
    <recommendedName>
        <fullName evidence="3">AsmA-like C-terminal domain-containing protein</fullName>
    </recommendedName>
</protein>
<evidence type="ECO:0008006" key="3">
    <source>
        <dbReference type="Google" id="ProtNLM"/>
    </source>
</evidence>
<organism evidence="1 2">
    <name type="scientific">Saccharibacter floricola DSM 15669</name>
    <dbReference type="NCBI Taxonomy" id="1123227"/>
    <lineage>
        <taxon>Bacteria</taxon>
        <taxon>Pseudomonadati</taxon>
        <taxon>Pseudomonadota</taxon>
        <taxon>Alphaproteobacteria</taxon>
        <taxon>Acetobacterales</taxon>
        <taxon>Acetobacteraceae</taxon>
        <taxon>Saccharibacter</taxon>
    </lineage>
</organism>
<evidence type="ECO:0000313" key="1">
    <source>
        <dbReference type="EMBL" id="GBQ05410.1"/>
    </source>
</evidence>
<sequence length="992" mass="108146">MEHVNLVQGDGRVLNQLEHVAAVLNLAALLRGHVAFRAVRVSGAQFALKHYEDGTIAPDIIGFPRKSLTSRKKGNSLAFLDADALRDVEISNLSVTMRDAQRADAVMHFHMPALAVHYRRHFGWQGHIEGAFHWGQEDVPFQLNAQSVREGLTHLSLDVHPFVPARLAGWLPQVDAHDMKRWQLPVQLHAEGDVQPKGMGGRPLNLQAEFSLGAGDILQTDHDPLHLQEGHGRFDVRWQGNQPLQHVVLDQGRIRLVMRDGHHQLVPVMLSSHVQIDDMVHPSAVDIAVQARIPAFDFATLGSIWPYGMAKGARRWITTNMTEGRGDGLAIDAQLHSATGLKGLSVQRLEGQLKGHALSVSWLRPVQPVTNVEASARFLDPNTLQIDVAHGQLSDGQHATIAVPRGRITLSGILRRHSQFAHIQLGLDGAFPSFLNVLSHPRLHLLSNHPLSLRQQAGKIAGELSVSLPLDKSVKMGDIHFDAQAQCQNITFDSPALGAVKGGKGQLQVTSQAIRFQGKADIRHIPVDVVAEERFQANEPGRVLRSVRAQTALDTVLLRKMGLSLPAGMMSGAAPVTAVYVQKGLGHKHRQGEVQINADFTPVALRVPSWVKPAGVRTSLSAHIRTLDARIQAVTNLRAQGPGLSLVGGAMVKKGRVFGVRVDHMTLGRNVGRLQASWPIGAKDNTPYHIDVTAESLDVSPWFQAHQSSTGAPRSSHLPHRGYAKPLLPSGEWAVSLQSGRVFYRQDKALTDMSATVAWKGRRLEQAVFHAKGPHVLSVQLEPDSQEKQSHVLKADIGNLSSLVKELEGYQQLEGGHVHLEGWFTASSPSSNDYGMWGLGLGPFTGHMRVHDLALDHPPAALTAATVFAPLHWGQIERDRFENLAGSATVKMQHTVMTVEDGQLSNAILGATLEGNVDIVAQHLSLQGTVSPLFGLNHAAGGLFGMRSFFAPEKGSGVMALTYTLDGTFDKPTFQTYPLSVFLPGMLRHILQ</sequence>
<name>A0ABQ0NX81_9PROT</name>
<proteinExistence type="predicted"/>
<comment type="caution">
    <text evidence="1">The sequence shown here is derived from an EMBL/GenBank/DDBJ whole genome shotgun (WGS) entry which is preliminary data.</text>
</comment>
<dbReference type="EMBL" id="BAQD01000004">
    <property type="protein sequence ID" value="GBQ05410.1"/>
    <property type="molecule type" value="Genomic_DNA"/>
</dbReference>
<accession>A0ABQ0NX81</accession>
<keyword evidence="2" id="KW-1185">Reference proteome</keyword>
<evidence type="ECO:0000313" key="2">
    <source>
        <dbReference type="Proteomes" id="UP001062901"/>
    </source>
</evidence>
<dbReference type="Proteomes" id="UP001062901">
    <property type="component" value="Unassembled WGS sequence"/>
</dbReference>